<protein>
    <submittedName>
        <fullName evidence="2">Uncharacterized protein</fullName>
    </submittedName>
</protein>
<feature type="compositionally biased region" description="Basic and acidic residues" evidence="1">
    <location>
        <begin position="51"/>
        <end position="60"/>
    </location>
</feature>
<name>A0A9N9QJT0_9CUCU</name>
<organism evidence="2 3">
    <name type="scientific">Ceutorhynchus assimilis</name>
    <name type="common">cabbage seed weevil</name>
    <dbReference type="NCBI Taxonomy" id="467358"/>
    <lineage>
        <taxon>Eukaryota</taxon>
        <taxon>Metazoa</taxon>
        <taxon>Ecdysozoa</taxon>
        <taxon>Arthropoda</taxon>
        <taxon>Hexapoda</taxon>
        <taxon>Insecta</taxon>
        <taxon>Pterygota</taxon>
        <taxon>Neoptera</taxon>
        <taxon>Endopterygota</taxon>
        <taxon>Coleoptera</taxon>
        <taxon>Polyphaga</taxon>
        <taxon>Cucujiformia</taxon>
        <taxon>Curculionidae</taxon>
        <taxon>Ceutorhynchinae</taxon>
        <taxon>Ceutorhynchus</taxon>
    </lineage>
</organism>
<keyword evidence="3" id="KW-1185">Reference proteome</keyword>
<sequence length="235" mass="25558">MSSPVLELALNVEDALRDALEESNPEPVFFQNVDQIDPFTDPFGIPTYPHSAEDPERGEVQRAAAEIPSFSPASPPATVPAQNTVLEPAAAPSETTVPPPNTVMEPTGNKKKQSSSDINGTEDDNAGLSQLPPHPTIYPLVKLNPAANLQKDEFSSDSDVPLAISAKKRRVTLWDRFILIQREDYYIISASIKIATPGSSNEKPCTCSPRHELEIGTGAYHTVQLNTRLEDTQSD</sequence>
<proteinExistence type="predicted"/>
<gene>
    <name evidence="2" type="ORF">CEUTPL_LOCUS1256</name>
</gene>
<dbReference type="AlphaFoldDB" id="A0A9N9QJT0"/>
<dbReference type="Proteomes" id="UP001152799">
    <property type="component" value="Chromosome 1"/>
</dbReference>
<evidence type="ECO:0000256" key="1">
    <source>
        <dbReference type="SAM" id="MobiDB-lite"/>
    </source>
</evidence>
<dbReference type="EMBL" id="OU892277">
    <property type="protein sequence ID" value="CAG9760529.1"/>
    <property type="molecule type" value="Genomic_DNA"/>
</dbReference>
<evidence type="ECO:0000313" key="2">
    <source>
        <dbReference type="EMBL" id="CAG9760529.1"/>
    </source>
</evidence>
<evidence type="ECO:0000313" key="3">
    <source>
        <dbReference type="Proteomes" id="UP001152799"/>
    </source>
</evidence>
<accession>A0A9N9QJT0</accession>
<feature type="region of interest" description="Disordered" evidence="1">
    <location>
        <begin position="40"/>
        <end position="137"/>
    </location>
</feature>
<reference evidence="2" key="1">
    <citation type="submission" date="2022-01" db="EMBL/GenBank/DDBJ databases">
        <authorList>
            <person name="King R."/>
        </authorList>
    </citation>
    <scope>NUCLEOTIDE SEQUENCE</scope>
</reference>